<keyword evidence="2" id="KW-0378">Hydrolase</keyword>
<dbReference type="PROSITE" id="PS51462">
    <property type="entry name" value="NUDIX"/>
    <property type="match status" value="1"/>
</dbReference>
<dbReference type="PANTHER" id="PTHR43046:SF12">
    <property type="entry name" value="GDP-MANNOSE MANNOSYL HYDROLASE"/>
    <property type="match status" value="1"/>
</dbReference>
<gene>
    <name evidence="4" type="ORF">GGQ22_19890</name>
</gene>
<evidence type="ECO:0000256" key="3">
    <source>
        <dbReference type="ARBA" id="ARBA00022842"/>
    </source>
</evidence>
<dbReference type="GO" id="GO:0016787">
    <property type="term" value="F:hydrolase activity"/>
    <property type="evidence" value="ECO:0007669"/>
    <property type="project" value="UniProtKB-KW"/>
</dbReference>
<evidence type="ECO:0000313" key="5">
    <source>
        <dbReference type="Proteomes" id="UP000433406"/>
    </source>
</evidence>
<dbReference type="CDD" id="cd04685">
    <property type="entry name" value="NUDIX_Hydrolase"/>
    <property type="match status" value="1"/>
</dbReference>
<keyword evidence="3" id="KW-0460">Magnesium</keyword>
<protein>
    <submittedName>
        <fullName evidence="4">NUDIX domain-containing protein</fullName>
    </submittedName>
</protein>
<dbReference type="PANTHER" id="PTHR43046">
    <property type="entry name" value="GDP-MANNOSE MANNOSYL HYDROLASE"/>
    <property type="match status" value="1"/>
</dbReference>
<dbReference type="InterPro" id="IPR000086">
    <property type="entry name" value="NUDIX_hydrolase_dom"/>
</dbReference>
<evidence type="ECO:0000256" key="1">
    <source>
        <dbReference type="ARBA" id="ARBA00001946"/>
    </source>
</evidence>
<dbReference type="EMBL" id="WLCI01000022">
    <property type="protein sequence ID" value="MTB97332.1"/>
    <property type="molecule type" value="Genomic_DNA"/>
</dbReference>
<evidence type="ECO:0000256" key="2">
    <source>
        <dbReference type="ARBA" id="ARBA00022801"/>
    </source>
</evidence>
<dbReference type="Pfam" id="PF00293">
    <property type="entry name" value="NUDIX"/>
    <property type="match status" value="1"/>
</dbReference>
<dbReference type="Proteomes" id="UP000433406">
    <property type="component" value="Unassembled WGS sequence"/>
</dbReference>
<comment type="cofactor">
    <cofactor evidence="1">
        <name>Mg(2+)</name>
        <dbReference type="ChEBI" id="CHEBI:18420"/>
    </cofactor>
</comment>
<evidence type="ECO:0000313" key="4">
    <source>
        <dbReference type="EMBL" id="MTB97332.1"/>
    </source>
</evidence>
<comment type="caution">
    <text evidence="4">The sequence shown here is derived from an EMBL/GenBank/DDBJ whole genome shotgun (WGS) entry which is preliminary data.</text>
</comment>
<name>A0A6I3JH32_9ACTN</name>
<dbReference type="RefSeq" id="WP_154617230.1">
    <property type="nucleotide sequence ID" value="NZ_CP053660.1"/>
</dbReference>
<proteinExistence type="predicted"/>
<keyword evidence="5" id="KW-1185">Reference proteome</keyword>
<accession>A0A6I3JH32</accession>
<dbReference type="InterPro" id="IPR015797">
    <property type="entry name" value="NUDIX_hydrolase-like_dom_sf"/>
</dbReference>
<sequence length="162" mass="17420">MTTSTRPVRERVCARVLPVNAAGEVLLLHGWDPADPGSPYWFTIGGGLEPGEPLVAAAAREMHEETGVVVAAADLVGPVHRETVAFDWGPWHLVQDQTYFAVRLDLAAGQEVHFRGLEPLEVGTIDRAAWWTPEALDEDGTAVSGDLTRIMRTAVDAVGGGR</sequence>
<dbReference type="PROSITE" id="PS00893">
    <property type="entry name" value="NUDIX_BOX"/>
    <property type="match status" value="1"/>
</dbReference>
<dbReference type="Gene3D" id="3.90.79.10">
    <property type="entry name" value="Nucleoside Triphosphate Pyrophosphohydrolase"/>
    <property type="match status" value="1"/>
</dbReference>
<dbReference type="InterPro" id="IPR020084">
    <property type="entry name" value="NUDIX_hydrolase_CS"/>
</dbReference>
<dbReference type="SUPFAM" id="SSF55811">
    <property type="entry name" value="Nudix"/>
    <property type="match status" value="1"/>
</dbReference>
<dbReference type="AlphaFoldDB" id="A0A6I3JH32"/>
<organism evidence="4 5">
    <name type="scientific">Nocardioides marmotae</name>
    <dbReference type="NCBI Taxonomy" id="2663857"/>
    <lineage>
        <taxon>Bacteria</taxon>
        <taxon>Bacillati</taxon>
        <taxon>Actinomycetota</taxon>
        <taxon>Actinomycetes</taxon>
        <taxon>Propionibacteriales</taxon>
        <taxon>Nocardioidaceae</taxon>
        <taxon>Nocardioides</taxon>
    </lineage>
</organism>
<reference evidence="4 5" key="1">
    <citation type="submission" date="2019-10" db="EMBL/GenBank/DDBJ databases">
        <title>Nocardioides novel species isolated from the excrement of Marmot.</title>
        <authorList>
            <person name="Zhang G."/>
        </authorList>
    </citation>
    <scope>NUCLEOTIDE SEQUENCE [LARGE SCALE GENOMIC DNA]</scope>
    <source>
        <strain evidence="5">zg-579</strain>
    </source>
</reference>